<dbReference type="KEGG" id="cap:CLDAP_11490"/>
<accession>I0I1Q1</accession>
<evidence type="ECO:0000313" key="1">
    <source>
        <dbReference type="EMBL" id="BAL99188.1"/>
    </source>
</evidence>
<dbReference type="PANTHER" id="PTHR42716">
    <property type="entry name" value="L-ASPARTATE OXIDASE"/>
    <property type="match status" value="1"/>
</dbReference>
<dbReference type="EMBL" id="AP012337">
    <property type="protein sequence ID" value="BAL99188.1"/>
    <property type="molecule type" value="Genomic_DNA"/>
</dbReference>
<dbReference type="HOGENOM" id="CLU_029779_1_0_0"/>
<name>I0I1Q1_CALAS</name>
<dbReference type="eggNOG" id="COG1053">
    <property type="taxonomic scope" value="Bacteria"/>
</dbReference>
<dbReference type="InterPro" id="IPR036188">
    <property type="entry name" value="FAD/NAD-bd_sf"/>
</dbReference>
<dbReference type="OrthoDB" id="615715at2"/>
<dbReference type="PANTHER" id="PTHR42716:SF1">
    <property type="entry name" value="SLL0471 PROTEIN"/>
    <property type="match status" value="1"/>
</dbReference>
<evidence type="ECO:0008006" key="3">
    <source>
        <dbReference type="Google" id="ProtNLM"/>
    </source>
</evidence>
<dbReference type="AlphaFoldDB" id="I0I1Q1"/>
<dbReference type="RefSeq" id="WP_014432429.1">
    <property type="nucleotide sequence ID" value="NC_017079.1"/>
</dbReference>
<reference evidence="1 2" key="1">
    <citation type="submission" date="2012-02" db="EMBL/GenBank/DDBJ databases">
        <title>Complete genome sequence of Caldilinea aerophila DSM 14535 (= NBRC 102666).</title>
        <authorList>
            <person name="Oguchi A."/>
            <person name="Hosoyama A."/>
            <person name="Sekine M."/>
            <person name="Fukai R."/>
            <person name="Kato Y."/>
            <person name="Nakamura S."/>
            <person name="Hanada S."/>
            <person name="Yamazaki S."/>
            <person name="Fujita N."/>
        </authorList>
    </citation>
    <scope>NUCLEOTIDE SEQUENCE [LARGE SCALE GENOMIC DNA]</scope>
    <source>
        <strain evidence="2">DSM 14535 / JCM 11387 / NBRC 104270 / STL-6-O1</strain>
    </source>
</reference>
<dbReference type="SUPFAM" id="SSF51905">
    <property type="entry name" value="FAD/NAD(P)-binding domain"/>
    <property type="match status" value="1"/>
</dbReference>
<dbReference type="Proteomes" id="UP000007880">
    <property type="component" value="Chromosome"/>
</dbReference>
<organism evidence="1 2">
    <name type="scientific">Caldilinea aerophila (strain DSM 14535 / JCM 11387 / NBRC 104270 / STL-6-O1)</name>
    <dbReference type="NCBI Taxonomy" id="926550"/>
    <lineage>
        <taxon>Bacteria</taxon>
        <taxon>Bacillati</taxon>
        <taxon>Chloroflexota</taxon>
        <taxon>Caldilineae</taxon>
        <taxon>Caldilineales</taxon>
        <taxon>Caldilineaceae</taxon>
        <taxon>Caldilinea</taxon>
    </lineage>
</organism>
<sequence length="534" mass="60527">MKERTTDILIVGGGLGGVAAALAALRLGRTVILTEETDWPGGQLTAQAVPPDEHPWIESTGCTATYRLLRAKIRDYYRRNYPLTPEARNDVLLNPGRGNVSPLCHEPRVALAAIDELLAPYRSSRQLDVWLRHRPIAVEMDGDFVAAVTLLDENTGEQLLCRARYVLDATELGDLLALGKVEHVIGAESQAQTGELHALPREPNPLDQQAVTWCFAVDYLPGEEHVIERPAMYDFWRNYQADFWPGKQLGWLDVHPITLETRYRAIFDGPTERVDGNDFWHYRRIFYRKHYLEGSYRSDITLVNWPQIDYWLGPLVGVDDSEKAKHLEACRQLSLSFLYWMQTEAPRHDGGYGYPELRLRHDVVGTSDGLAKHVYVREARRIRAEFTVLEEHVGVEQRRQAGLDRAECFFDSVGVGSYRIDLHPSTALRTYVDISSYPFQIPLGALLPIRVENLLPACKNLGVTHITNGCYRLHPVEWNIGEAAGAVAAYSLNRGLMPRQVRNTPTHLQDFQRVLQETLGFVLAWPEYAAITPR</sequence>
<evidence type="ECO:0000313" key="2">
    <source>
        <dbReference type="Proteomes" id="UP000007880"/>
    </source>
</evidence>
<dbReference type="Gene3D" id="3.50.50.60">
    <property type="entry name" value="FAD/NAD(P)-binding domain"/>
    <property type="match status" value="1"/>
</dbReference>
<dbReference type="GO" id="GO:0009435">
    <property type="term" value="P:NAD+ biosynthetic process"/>
    <property type="evidence" value="ECO:0007669"/>
    <property type="project" value="InterPro"/>
</dbReference>
<proteinExistence type="predicted"/>
<dbReference type="STRING" id="926550.CLDAP_11490"/>
<dbReference type="PATRIC" id="fig|926550.5.peg.1214"/>
<dbReference type="Pfam" id="PF12831">
    <property type="entry name" value="FAD_oxidored"/>
    <property type="match status" value="1"/>
</dbReference>
<keyword evidence="2" id="KW-1185">Reference proteome</keyword>
<dbReference type="GO" id="GO:0008734">
    <property type="term" value="F:L-aspartate oxidase activity"/>
    <property type="evidence" value="ECO:0007669"/>
    <property type="project" value="InterPro"/>
</dbReference>
<protein>
    <recommendedName>
        <fullName evidence="3">FAD-dependent oxidoreductase</fullName>
    </recommendedName>
</protein>
<gene>
    <name evidence="1" type="ordered locus">CLDAP_11490</name>
</gene>
<dbReference type="InterPro" id="IPR005288">
    <property type="entry name" value="NadB"/>
</dbReference>